<proteinExistence type="predicted"/>
<gene>
    <name evidence="6" type="ORF">E2I00_008021</name>
</gene>
<feature type="domain" description="Cytohesin Ubiquitin Protein Inducing" evidence="5">
    <location>
        <begin position="2"/>
        <end position="35"/>
    </location>
</feature>
<dbReference type="EMBL" id="SGJD01000686">
    <property type="protein sequence ID" value="KAB0403952.1"/>
    <property type="molecule type" value="Genomic_DNA"/>
</dbReference>
<comment type="caution">
    <text evidence="6">The sequence shown here is derived from an EMBL/GenBank/DDBJ whole genome shotgun (WGS) entry which is preliminary data.</text>
</comment>
<dbReference type="Pfam" id="PF11819">
    <property type="entry name" value="CUPID"/>
    <property type="match status" value="1"/>
</dbReference>
<dbReference type="GO" id="GO:0005923">
    <property type="term" value="C:bicellular tight junction"/>
    <property type="evidence" value="ECO:0007669"/>
    <property type="project" value="TreeGrafter"/>
</dbReference>
<dbReference type="AlphaFoldDB" id="A0A6A1Q6D7"/>
<name>A0A6A1Q6D7_BALPH</name>
<feature type="compositionally biased region" description="Low complexity" evidence="4">
    <location>
        <begin position="78"/>
        <end position="93"/>
    </location>
</feature>
<organism evidence="6 7">
    <name type="scientific">Balaenoptera physalus</name>
    <name type="common">Fin whale</name>
    <name type="synonym">Balaena physalus</name>
    <dbReference type="NCBI Taxonomy" id="9770"/>
    <lineage>
        <taxon>Eukaryota</taxon>
        <taxon>Metazoa</taxon>
        <taxon>Chordata</taxon>
        <taxon>Craniata</taxon>
        <taxon>Vertebrata</taxon>
        <taxon>Euteleostomi</taxon>
        <taxon>Mammalia</taxon>
        <taxon>Eutheria</taxon>
        <taxon>Laurasiatheria</taxon>
        <taxon>Artiodactyla</taxon>
        <taxon>Whippomorpha</taxon>
        <taxon>Cetacea</taxon>
        <taxon>Mysticeti</taxon>
        <taxon>Balaenopteridae</taxon>
        <taxon>Balaenoptera</taxon>
    </lineage>
</organism>
<keyword evidence="2" id="KW-0963">Cytoplasm</keyword>
<dbReference type="InterPro" id="IPR047176">
    <property type="entry name" value="FRMD4A/B"/>
</dbReference>
<evidence type="ECO:0000256" key="4">
    <source>
        <dbReference type="SAM" id="MobiDB-lite"/>
    </source>
</evidence>
<dbReference type="GO" id="GO:0090162">
    <property type="term" value="P:establishment of epithelial cell polarity"/>
    <property type="evidence" value="ECO:0007669"/>
    <property type="project" value="InterPro"/>
</dbReference>
<evidence type="ECO:0000256" key="1">
    <source>
        <dbReference type="ARBA" id="ARBA00004496"/>
    </source>
</evidence>
<dbReference type="Proteomes" id="UP000437017">
    <property type="component" value="Unassembled WGS sequence"/>
</dbReference>
<dbReference type="GO" id="GO:0005737">
    <property type="term" value="C:cytoplasm"/>
    <property type="evidence" value="ECO:0007669"/>
    <property type="project" value="UniProtKB-SubCell"/>
</dbReference>
<evidence type="ECO:0000256" key="3">
    <source>
        <dbReference type="ARBA" id="ARBA00023054"/>
    </source>
</evidence>
<dbReference type="OrthoDB" id="10063592at2759"/>
<keyword evidence="3" id="KW-0175">Coiled coil</keyword>
<protein>
    <recommendedName>
        <fullName evidence="5">Cytohesin Ubiquitin Protein Inducing domain-containing protein</fullName>
    </recommendedName>
</protein>
<dbReference type="GO" id="GO:0005912">
    <property type="term" value="C:adherens junction"/>
    <property type="evidence" value="ECO:0007669"/>
    <property type="project" value="TreeGrafter"/>
</dbReference>
<dbReference type="PANTHER" id="PTHR46079">
    <property type="entry name" value="FERM DOMAIN-CONTAINING PROTEIN 4"/>
    <property type="match status" value="1"/>
</dbReference>
<evidence type="ECO:0000313" key="7">
    <source>
        <dbReference type="Proteomes" id="UP000437017"/>
    </source>
</evidence>
<feature type="region of interest" description="Disordered" evidence="4">
    <location>
        <begin position="76"/>
        <end position="99"/>
    </location>
</feature>
<comment type="subcellular location">
    <subcellularLocation>
        <location evidence="1">Cytoplasm</location>
    </subcellularLocation>
</comment>
<evidence type="ECO:0000313" key="6">
    <source>
        <dbReference type="EMBL" id="KAB0403952.1"/>
    </source>
</evidence>
<reference evidence="6 7" key="1">
    <citation type="journal article" date="2019" name="PLoS ONE">
        <title>Genomic analyses reveal an absence of contemporary introgressive admixture between fin whales and blue whales, despite known hybrids.</title>
        <authorList>
            <person name="Westbury M.V."/>
            <person name="Petersen B."/>
            <person name="Lorenzen E.D."/>
        </authorList>
    </citation>
    <scope>NUCLEOTIDE SEQUENCE [LARGE SCALE GENOMIC DNA]</scope>
    <source>
        <strain evidence="6">FinWhale-01</strain>
    </source>
</reference>
<evidence type="ECO:0000256" key="2">
    <source>
        <dbReference type="ARBA" id="ARBA00022490"/>
    </source>
</evidence>
<dbReference type="PANTHER" id="PTHR46079:SF1">
    <property type="entry name" value="FERM DOMAIN-CONTAINING PROTEIN 4B"/>
    <property type="match status" value="1"/>
</dbReference>
<keyword evidence="7" id="KW-1185">Reference proteome</keyword>
<accession>A0A6A1Q6D7</accession>
<evidence type="ECO:0000259" key="5">
    <source>
        <dbReference type="Pfam" id="PF11819"/>
    </source>
</evidence>
<sequence>MQDPALQELESNFLIQQKLVEAAKKLANEPDLCKTVKKKRKQDYTDAVKKLQEIENAINEYRIRCGKKPSQKATVIVPEDIIPSESSSLSDTTTYDDRK</sequence>
<dbReference type="InterPro" id="IPR021774">
    <property type="entry name" value="CUPID"/>
</dbReference>